<sequence length="428" mass="45495">MKKKIVSIFLAASMALSLCACGDAAGNTAAPAEGTQTGDSTTVSDATADNEATDNVAGEKETIALKVWGSQTDQELLKELCEKFASEHPENDWEFEYGVVGEADAQARYLEDPAAAADVFSYPDDQIITLVQADALYEVTRNVDEIKSANAPGTIDAASYNGVLYGYPMTADNGYYLYYDKSVLTEEDVKTLDGILAAANKAGKQVHMDVSNGWYLASFFLGNGCQLTLDENGKQICDFNNEKGLEAAEAIRAFCNDPAFVTGDDSVLQGGIGDNICCGISGPWTSASIKEKLGDNFGAAKLPTFTCGGKQVQMGSFLGCKVLGVNTQTAHPVEAMELAEFLTNEESQARRFEVLGYGPSNINVANSDAVASDPALKALAEQSQYAISQHVNGAYWTPAEAFGAELEGHSTGDLQTMLDQLVEQATAE</sequence>
<dbReference type="RefSeq" id="WP_074758661.1">
    <property type="nucleotide sequence ID" value="NZ_FOGJ01000036.1"/>
</dbReference>
<organism evidence="6 7">
    <name type="scientific">Butyrivibrio fibrisolvens</name>
    <dbReference type="NCBI Taxonomy" id="831"/>
    <lineage>
        <taxon>Bacteria</taxon>
        <taxon>Bacillati</taxon>
        <taxon>Bacillota</taxon>
        <taxon>Clostridia</taxon>
        <taxon>Lachnospirales</taxon>
        <taxon>Lachnospiraceae</taxon>
        <taxon>Butyrivibrio</taxon>
    </lineage>
</organism>
<dbReference type="InterPro" id="IPR006059">
    <property type="entry name" value="SBP"/>
</dbReference>
<evidence type="ECO:0000256" key="5">
    <source>
        <dbReference type="SAM" id="SignalP"/>
    </source>
</evidence>
<dbReference type="EMBL" id="FOGJ01000036">
    <property type="protein sequence ID" value="SES38261.1"/>
    <property type="molecule type" value="Genomic_DNA"/>
</dbReference>
<dbReference type="GO" id="GO:0015768">
    <property type="term" value="P:maltose transport"/>
    <property type="evidence" value="ECO:0007669"/>
    <property type="project" value="TreeGrafter"/>
</dbReference>
<evidence type="ECO:0000313" key="7">
    <source>
        <dbReference type="Proteomes" id="UP000182584"/>
    </source>
</evidence>
<comment type="similarity">
    <text evidence="1">Belongs to the bacterial solute-binding protein 1 family.</text>
</comment>
<dbReference type="AlphaFoldDB" id="A0A1H9WWW9"/>
<dbReference type="PANTHER" id="PTHR30061">
    <property type="entry name" value="MALTOSE-BINDING PERIPLASMIC PROTEIN"/>
    <property type="match status" value="1"/>
</dbReference>
<dbReference type="OrthoDB" id="9764072at2"/>
<dbReference type="GO" id="GO:1901982">
    <property type="term" value="F:maltose binding"/>
    <property type="evidence" value="ECO:0007669"/>
    <property type="project" value="TreeGrafter"/>
</dbReference>
<dbReference type="Gene3D" id="3.40.190.10">
    <property type="entry name" value="Periplasmic binding protein-like II"/>
    <property type="match status" value="2"/>
</dbReference>
<gene>
    <name evidence="6" type="ORF">SAMN04487884_1364</name>
</gene>
<feature type="region of interest" description="Disordered" evidence="4">
    <location>
        <begin position="28"/>
        <end position="55"/>
    </location>
</feature>
<dbReference type="GO" id="GO:0042956">
    <property type="term" value="P:maltodextrin transmembrane transport"/>
    <property type="evidence" value="ECO:0007669"/>
    <property type="project" value="TreeGrafter"/>
</dbReference>
<feature type="chain" id="PRO_5038414324" evidence="5">
    <location>
        <begin position="21"/>
        <end position="428"/>
    </location>
</feature>
<evidence type="ECO:0000313" key="6">
    <source>
        <dbReference type="EMBL" id="SES38261.1"/>
    </source>
</evidence>
<dbReference type="PROSITE" id="PS51257">
    <property type="entry name" value="PROKAR_LIPOPROTEIN"/>
    <property type="match status" value="1"/>
</dbReference>
<dbReference type="PANTHER" id="PTHR30061:SF50">
    <property type="entry name" value="MALTOSE_MALTODEXTRIN-BINDING PERIPLASMIC PROTEIN"/>
    <property type="match status" value="1"/>
</dbReference>
<dbReference type="SUPFAM" id="SSF53850">
    <property type="entry name" value="Periplasmic binding protein-like II"/>
    <property type="match status" value="1"/>
</dbReference>
<reference evidence="6 7" key="1">
    <citation type="submission" date="2016-10" db="EMBL/GenBank/DDBJ databases">
        <authorList>
            <person name="de Groot N.N."/>
        </authorList>
    </citation>
    <scope>NUCLEOTIDE SEQUENCE [LARGE SCALE GENOMIC DNA]</scope>
    <source>
        <strain evidence="6 7">AR40</strain>
    </source>
</reference>
<dbReference type="Proteomes" id="UP000182584">
    <property type="component" value="Unassembled WGS sequence"/>
</dbReference>
<dbReference type="GO" id="GO:0055052">
    <property type="term" value="C:ATP-binding cassette (ABC) transporter complex, substrate-binding subunit-containing"/>
    <property type="evidence" value="ECO:0007669"/>
    <property type="project" value="TreeGrafter"/>
</dbReference>
<evidence type="ECO:0000256" key="4">
    <source>
        <dbReference type="SAM" id="MobiDB-lite"/>
    </source>
</evidence>
<evidence type="ECO:0000256" key="2">
    <source>
        <dbReference type="ARBA" id="ARBA00022448"/>
    </source>
</evidence>
<evidence type="ECO:0000256" key="3">
    <source>
        <dbReference type="ARBA" id="ARBA00022729"/>
    </source>
</evidence>
<keyword evidence="2" id="KW-0813">Transport</keyword>
<protein>
    <submittedName>
        <fullName evidence="6">Carbohydrate ABC transporter substrate-binding protein, CUT1 family</fullName>
    </submittedName>
</protein>
<accession>A0A1H9WWW9</accession>
<feature type="signal peptide" evidence="5">
    <location>
        <begin position="1"/>
        <end position="20"/>
    </location>
</feature>
<name>A0A1H9WWW9_BUTFI</name>
<proteinExistence type="inferred from homology"/>
<dbReference type="Pfam" id="PF13416">
    <property type="entry name" value="SBP_bac_8"/>
    <property type="match status" value="1"/>
</dbReference>
<keyword evidence="3 5" id="KW-0732">Signal</keyword>
<evidence type="ECO:0000256" key="1">
    <source>
        <dbReference type="ARBA" id="ARBA00008520"/>
    </source>
</evidence>
<feature type="compositionally biased region" description="Polar residues" evidence="4">
    <location>
        <begin position="34"/>
        <end position="47"/>
    </location>
</feature>